<sequence>MNINWVLVTGASRGIGRKIVQTLSDSTNVVFTGRCPDSIKQTKELCANSRFLVKGYVCDNNSENDIKTLCEKLINTYGAPFGIVHNAGITKDSIHINQTSDDWMAVLDTNLVSVFRWHKYLLPSMMYNGGGSIIFMSSVSAIMGNPGQTIYSASKSALHGLTKSLAHEVGRFDIRVNCILPGLIKSEMVEDIPKEKLNILKEKILLRRLGEQQDVANLVEFLLSQKSSYITAQSFIIDGGMSS</sequence>
<dbReference type="SUPFAM" id="SSF51735">
    <property type="entry name" value="NAD(P)-binding Rossmann-fold domains"/>
    <property type="match status" value="1"/>
</dbReference>
<dbReference type="InterPro" id="IPR036291">
    <property type="entry name" value="NAD(P)-bd_dom_sf"/>
</dbReference>
<evidence type="ECO:0000313" key="4">
    <source>
        <dbReference type="EMBL" id="SQP89460.1"/>
    </source>
</evidence>
<comment type="similarity">
    <text evidence="1">Belongs to the short-chain dehydrogenases/reductases (SDR) family.</text>
</comment>
<evidence type="ECO:0000256" key="1">
    <source>
        <dbReference type="ARBA" id="ARBA00006484"/>
    </source>
</evidence>
<dbReference type="InterPro" id="IPR057326">
    <property type="entry name" value="KR_dom"/>
</dbReference>
<protein>
    <submittedName>
        <fullName evidence="4">3-oxoacyl-ACP reductase</fullName>
        <ecNumber evidence="4">1.1.1.100</ecNumber>
    </submittedName>
</protein>
<reference evidence="4 5" key="1">
    <citation type="submission" date="2018-06" db="EMBL/GenBank/DDBJ databases">
        <authorList>
            <consortium name="Pathogen Informatics"/>
            <person name="Doyle S."/>
        </authorList>
    </citation>
    <scope>NUCLEOTIDE SEQUENCE [LARGE SCALE GENOMIC DNA]</scope>
    <source>
        <strain evidence="4 5">VREC0535</strain>
    </source>
</reference>
<organism evidence="4 5">
    <name type="scientific">Escherichia coli</name>
    <dbReference type="NCBI Taxonomy" id="562"/>
    <lineage>
        <taxon>Bacteria</taxon>
        <taxon>Pseudomonadati</taxon>
        <taxon>Pseudomonadota</taxon>
        <taxon>Gammaproteobacteria</taxon>
        <taxon>Enterobacterales</taxon>
        <taxon>Enterobacteriaceae</taxon>
        <taxon>Escherichia</taxon>
    </lineage>
</organism>
<dbReference type="InterPro" id="IPR020904">
    <property type="entry name" value="Sc_DH/Rdtase_CS"/>
</dbReference>
<dbReference type="RefSeq" id="WP_089540467.1">
    <property type="nucleotide sequence ID" value="NZ_AP027710.1"/>
</dbReference>
<dbReference type="PANTHER" id="PTHR42879:SF2">
    <property type="entry name" value="3-OXOACYL-[ACYL-CARRIER-PROTEIN] REDUCTASE FABG"/>
    <property type="match status" value="1"/>
</dbReference>
<evidence type="ECO:0000313" key="5">
    <source>
        <dbReference type="Proteomes" id="UP000250671"/>
    </source>
</evidence>
<dbReference type="PROSITE" id="PS00061">
    <property type="entry name" value="ADH_SHORT"/>
    <property type="match status" value="1"/>
</dbReference>
<dbReference type="GO" id="GO:0004316">
    <property type="term" value="F:3-oxoacyl-[acyl-carrier-protein] reductase (NADPH) activity"/>
    <property type="evidence" value="ECO:0007669"/>
    <property type="project" value="UniProtKB-EC"/>
</dbReference>
<dbReference type="PANTHER" id="PTHR42879">
    <property type="entry name" value="3-OXOACYL-(ACYL-CARRIER-PROTEIN) REDUCTASE"/>
    <property type="match status" value="1"/>
</dbReference>
<dbReference type="GO" id="GO:0032787">
    <property type="term" value="P:monocarboxylic acid metabolic process"/>
    <property type="evidence" value="ECO:0007669"/>
    <property type="project" value="UniProtKB-ARBA"/>
</dbReference>
<dbReference type="FunFam" id="3.40.50.720:FF:000173">
    <property type="entry name" value="3-oxoacyl-[acyl-carrier protein] reductase"/>
    <property type="match status" value="1"/>
</dbReference>
<dbReference type="Proteomes" id="UP000250671">
    <property type="component" value="Unassembled WGS sequence"/>
</dbReference>
<dbReference type="SMART" id="SM00822">
    <property type="entry name" value="PKS_KR"/>
    <property type="match status" value="1"/>
</dbReference>
<dbReference type="EMBL" id="UCZA01000051">
    <property type="protein sequence ID" value="SQP89460.1"/>
    <property type="molecule type" value="Genomic_DNA"/>
</dbReference>
<keyword evidence="2 4" id="KW-0560">Oxidoreductase</keyword>
<dbReference type="InterPro" id="IPR002347">
    <property type="entry name" value="SDR_fam"/>
</dbReference>
<feature type="domain" description="Ketoreductase" evidence="3">
    <location>
        <begin position="4"/>
        <end position="187"/>
    </location>
</feature>
<dbReference type="InterPro" id="IPR050259">
    <property type="entry name" value="SDR"/>
</dbReference>
<name>A0A2Y8MPF4_ECOLX</name>
<accession>A0A2Y8MPF4</accession>
<dbReference type="EC" id="1.1.1.100" evidence="4"/>
<proteinExistence type="inferred from homology"/>
<evidence type="ECO:0000256" key="2">
    <source>
        <dbReference type="ARBA" id="ARBA00023002"/>
    </source>
</evidence>
<dbReference type="Gene3D" id="3.40.50.720">
    <property type="entry name" value="NAD(P)-binding Rossmann-like Domain"/>
    <property type="match status" value="1"/>
</dbReference>
<evidence type="ECO:0000259" key="3">
    <source>
        <dbReference type="SMART" id="SM00822"/>
    </source>
</evidence>
<dbReference type="PRINTS" id="PR00081">
    <property type="entry name" value="GDHRDH"/>
</dbReference>
<dbReference type="PRINTS" id="PR00080">
    <property type="entry name" value="SDRFAMILY"/>
</dbReference>
<gene>
    <name evidence="4" type="primary">fabG_5</name>
    <name evidence="4" type="ORF">SAMEA3752557_05250</name>
</gene>
<dbReference type="AlphaFoldDB" id="A0A2Y8MPF4"/>
<dbReference type="Pfam" id="PF13561">
    <property type="entry name" value="adh_short_C2"/>
    <property type="match status" value="1"/>
</dbReference>